<keyword evidence="11" id="KW-1185">Reference proteome</keyword>
<keyword evidence="8" id="KW-1133">Transmembrane helix</keyword>
<dbReference type="EMBL" id="OV696699">
    <property type="protein sequence ID" value="CAH1245633.1"/>
    <property type="molecule type" value="Genomic_DNA"/>
</dbReference>
<evidence type="ECO:0000313" key="10">
    <source>
        <dbReference type="EMBL" id="CAH1245633.1"/>
    </source>
</evidence>
<dbReference type="Gene3D" id="2.60.120.40">
    <property type="match status" value="1"/>
</dbReference>
<dbReference type="InterPro" id="IPR006052">
    <property type="entry name" value="TNF_dom"/>
</dbReference>
<comment type="similarity">
    <text evidence="2">Belongs to the tumor necrosis factor family.</text>
</comment>
<dbReference type="InterPro" id="IPR051748">
    <property type="entry name" value="TNF_Ligand_Superfamily"/>
</dbReference>
<feature type="transmembrane region" description="Helical" evidence="8">
    <location>
        <begin position="32"/>
        <end position="53"/>
    </location>
</feature>
<dbReference type="SMART" id="SM00207">
    <property type="entry name" value="TNF"/>
    <property type="match status" value="1"/>
</dbReference>
<dbReference type="GO" id="GO:0016020">
    <property type="term" value="C:membrane"/>
    <property type="evidence" value="ECO:0007669"/>
    <property type="project" value="InterPro"/>
</dbReference>
<dbReference type="AlphaFoldDB" id="A0A8J9Z1V8"/>
<keyword evidence="6" id="KW-0325">Glycoprotein</keyword>
<dbReference type="GO" id="GO:0005164">
    <property type="term" value="F:tumor necrosis factor receptor binding"/>
    <property type="evidence" value="ECO:0007669"/>
    <property type="project" value="InterPro"/>
</dbReference>
<dbReference type="GO" id="GO:0006955">
    <property type="term" value="P:immune response"/>
    <property type="evidence" value="ECO:0007669"/>
    <property type="project" value="InterPro"/>
</dbReference>
<dbReference type="Pfam" id="PF00229">
    <property type="entry name" value="TNF"/>
    <property type="match status" value="1"/>
</dbReference>
<dbReference type="InterPro" id="IPR008983">
    <property type="entry name" value="Tumour_necrosis_fac-like_dom"/>
</dbReference>
<feature type="domain" description="THD" evidence="9">
    <location>
        <begin position="158"/>
        <end position="298"/>
    </location>
</feature>
<proteinExistence type="inferred from homology"/>
<evidence type="ECO:0000256" key="4">
    <source>
        <dbReference type="ARBA" id="ARBA00022525"/>
    </source>
</evidence>
<feature type="region of interest" description="Disordered" evidence="7">
    <location>
        <begin position="1"/>
        <end position="23"/>
    </location>
</feature>
<feature type="compositionally biased region" description="Basic residues" evidence="7">
    <location>
        <begin position="119"/>
        <end position="142"/>
    </location>
</feature>
<keyword evidence="3" id="KW-0202">Cytokine</keyword>
<evidence type="ECO:0000256" key="7">
    <source>
        <dbReference type="SAM" id="MobiDB-lite"/>
    </source>
</evidence>
<sequence>MKPLALDGQRGEDGWASGDPKPSRGRPTFQGLFNGAVCVAFVLLIFACAGLFCRVTQMERELQELHRAFTPLSDGAKAAGTPTVSPPDGPAHLPQQNNNNRQVHNVRKRDAEGPTEAPRKRRHKKDKGDRKGKKKCPKNCKGKKGDAGPPGERGPPGPAGNFTSTFAHFKSSGGRAELETDTLNNWILADWANEEGFPVASSGQITVEKPGIYFIYSQIVFYEKHHLLSYQVCVDGSPFLTCNESVENATSDVTGRYKTCYVAGLAPLQAGAKIEVRLPENMFALLFHDTTYLGLIKVADLPSA</sequence>
<comment type="subcellular location">
    <subcellularLocation>
        <location evidence="1">Secreted</location>
    </subcellularLocation>
</comment>
<evidence type="ECO:0000256" key="5">
    <source>
        <dbReference type="ARBA" id="ARBA00023157"/>
    </source>
</evidence>
<keyword evidence="8" id="KW-0812">Transmembrane</keyword>
<evidence type="ECO:0000256" key="6">
    <source>
        <dbReference type="ARBA" id="ARBA00023180"/>
    </source>
</evidence>
<gene>
    <name evidence="10" type="primary">EDA</name>
    <name evidence="10" type="ORF">BLAG_LOCUS7894</name>
</gene>
<dbReference type="Proteomes" id="UP000838412">
    <property type="component" value="Chromosome 14"/>
</dbReference>
<protein>
    <submittedName>
        <fullName evidence="10">EDA protein</fullName>
    </submittedName>
</protein>
<keyword evidence="5" id="KW-1015">Disulfide bond</keyword>
<keyword evidence="8" id="KW-0472">Membrane</keyword>
<dbReference type="GO" id="GO:0005615">
    <property type="term" value="C:extracellular space"/>
    <property type="evidence" value="ECO:0007669"/>
    <property type="project" value="UniProtKB-KW"/>
</dbReference>
<dbReference type="OrthoDB" id="6159739at2759"/>
<dbReference type="PANTHER" id="PTHR15151:SF13">
    <property type="entry name" value="ECTODYSPLASIN-A"/>
    <property type="match status" value="1"/>
</dbReference>
<dbReference type="SUPFAM" id="SSF49842">
    <property type="entry name" value="TNF-like"/>
    <property type="match status" value="1"/>
</dbReference>
<dbReference type="PROSITE" id="PS50049">
    <property type="entry name" value="THD_2"/>
    <property type="match status" value="1"/>
</dbReference>
<organism evidence="10 11">
    <name type="scientific">Branchiostoma lanceolatum</name>
    <name type="common">Common lancelet</name>
    <name type="synonym">Amphioxus lanceolatum</name>
    <dbReference type="NCBI Taxonomy" id="7740"/>
    <lineage>
        <taxon>Eukaryota</taxon>
        <taxon>Metazoa</taxon>
        <taxon>Chordata</taxon>
        <taxon>Cephalochordata</taxon>
        <taxon>Leptocardii</taxon>
        <taxon>Amphioxiformes</taxon>
        <taxon>Branchiostomatidae</taxon>
        <taxon>Branchiostoma</taxon>
    </lineage>
</organism>
<dbReference type="PANTHER" id="PTHR15151">
    <property type="entry name" value="PROTEIN EIGER"/>
    <property type="match status" value="1"/>
</dbReference>
<name>A0A8J9Z1V8_BRALA</name>
<accession>A0A8J9Z1V8</accession>
<feature type="region of interest" description="Disordered" evidence="7">
    <location>
        <begin position="73"/>
        <end position="164"/>
    </location>
</feature>
<evidence type="ECO:0000256" key="2">
    <source>
        <dbReference type="ARBA" id="ARBA00008670"/>
    </source>
</evidence>
<evidence type="ECO:0000313" key="11">
    <source>
        <dbReference type="Proteomes" id="UP000838412"/>
    </source>
</evidence>
<dbReference type="GO" id="GO:0005125">
    <property type="term" value="F:cytokine activity"/>
    <property type="evidence" value="ECO:0007669"/>
    <property type="project" value="UniProtKB-KW"/>
</dbReference>
<reference evidence="10" key="1">
    <citation type="submission" date="2022-01" db="EMBL/GenBank/DDBJ databases">
        <authorList>
            <person name="Braso-Vives M."/>
        </authorList>
    </citation>
    <scope>NUCLEOTIDE SEQUENCE</scope>
</reference>
<evidence type="ECO:0000256" key="1">
    <source>
        <dbReference type="ARBA" id="ARBA00004613"/>
    </source>
</evidence>
<evidence type="ECO:0000256" key="3">
    <source>
        <dbReference type="ARBA" id="ARBA00022514"/>
    </source>
</evidence>
<keyword evidence="4" id="KW-0964">Secreted</keyword>
<evidence type="ECO:0000256" key="8">
    <source>
        <dbReference type="SAM" id="Phobius"/>
    </source>
</evidence>
<evidence type="ECO:0000259" key="9">
    <source>
        <dbReference type="PROSITE" id="PS50049"/>
    </source>
</evidence>